<dbReference type="EMBL" id="CAXAMN010010113">
    <property type="protein sequence ID" value="CAK9030861.1"/>
    <property type="molecule type" value="Genomic_DNA"/>
</dbReference>
<sequence>MCVRQEKLRECVELWHEKAAFLSATLRSCPALVDPMSWNRIVIADFQQSEAWQSCLRALGAKYRWGLWNDFEGLCSSTCSVERALNMAELLHYAGGDAMRQALKFRKSKSKQASLWLADPSNKQKIQEECQEMLRDAVRPSRTEPEEMSDAGQGWGHGFCSGRWRLVTTWQWDFGGQTVAGLTREL</sequence>
<name>A0ABP0KW69_9DINO</name>
<protein>
    <submittedName>
        <fullName evidence="1">Uncharacterized protein</fullName>
    </submittedName>
</protein>
<keyword evidence="2" id="KW-1185">Reference proteome</keyword>
<accession>A0ABP0KW69</accession>
<reference evidence="1 2" key="1">
    <citation type="submission" date="2024-02" db="EMBL/GenBank/DDBJ databases">
        <authorList>
            <person name="Chen Y."/>
            <person name="Shah S."/>
            <person name="Dougan E. K."/>
            <person name="Thang M."/>
            <person name="Chan C."/>
        </authorList>
    </citation>
    <scope>NUCLEOTIDE SEQUENCE [LARGE SCALE GENOMIC DNA]</scope>
</reference>
<evidence type="ECO:0000313" key="2">
    <source>
        <dbReference type="Proteomes" id="UP001642484"/>
    </source>
</evidence>
<organism evidence="1 2">
    <name type="scientific">Durusdinium trenchii</name>
    <dbReference type="NCBI Taxonomy" id="1381693"/>
    <lineage>
        <taxon>Eukaryota</taxon>
        <taxon>Sar</taxon>
        <taxon>Alveolata</taxon>
        <taxon>Dinophyceae</taxon>
        <taxon>Suessiales</taxon>
        <taxon>Symbiodiniaceae</taxon>
        <taxon>Durusdinium</taxon>
    </lineage>
</organism>
<dbReference type="Proteomes" id="UP001642484">
    <property type="component" value="Unassembled WGS sequence"/>
</dbReference>
<gene>
    <name evidence="1" type="ORF">CCMP2556_LOCUS18058</name>
</gene>
<evidence type="ECO:0000313" key="1">
    <source>
        <dbReference type="EMBL" id="CAK9030861.1"/>
    </source>
</evidence>
<comment type="caution">
    <text evidence="1">The sequence shown here is derived from an EMBL/GenBank/DDBJ whole genome shotgun (WGS) entry which is preliminary data.</text>
</comment>
<proteinExistence type="predicted"/>